<keyword evidence="7" id="KW-0677">Repeat</keyword>
<keyword evidence="4" id="KW-0808">Transferase</keyword>
<dbReference type="InterPro" id="IPR036179">
    <property type="entry name" value="Ig-like_dom_sf"/>
</dbReference>
<evidence type="ECO:0000256" key="18">
    <source>
        <dbReference type="SAM" id="MobiDB-lite"/>
    </source>
</evidence>
<evidence type="ECO:0000256" key="5">
    <source>
        <dbReference type="ARBA" id="ARBA00022692"/>
    </source>
</evidence>
<evidence type="ECO:0000256" key="4">
    <source>
        <dbReference type="ARBA" id="ARBA00022679"/>
    </source>
</evidence>
<evidence type="ECO:0000313" key="21">
    <source>
        <dbReference type="Proteomes" id="UP001186944"/>
    </source>
</evidence>
<evidence type="ECO:0000256" key="7">
    <source>
        <dbReference type="ARBA" id="ARBA00022737"/>
    </source>
</evidence>
<evidence type="ECO:0000256" key="13">
    <source>
        <dbReference type="ARBA" id="ARBA00023137"/>
    </source>
</evidence>
<dbReference type="SUPFAM" id="SSF48726">
    <property type="entry name" value="Immunoglobulin"/>
    <property type="match status" value="1"/>
</dbReference>
<evidence type="ECO:0000256" key="11">
    <source>
        <dbReference type="ARBA" id="ARBA00022989"/>
    </source>
</evidence>
<feature type="non-terminal residue" evidence="20">
    <location>
        <position position="1"/>
    </location>
</feature>
<dbReference type="InterPro" id="IPR007110">
    <property type="entry name" value="Ig-like_dom"/>
</dbReference>
<keyword evidence="12" id="KW-0472">Membrane</keyword>
<dbReference type="PANTHER" id="PTHR19890">
    <property type="entry name" value="FIBROBLAST GROWTH FACTOR RECEPTOR"/>
    <property type="match status" value="1"/>
</dbReference>
<accession>A0AA88Y1R8</accession>
<evidence type="ECO:0000313" key="20">
    <source>
        <dbReference type="EMBL" id="KAK3096034.1"/>
    </source>
</evidence>
<feature type="domain" description="Ig-like" evidence="19">
    <location>
        <begin position="12"/>
        <end position="111"/>
    </location>
</feature>
<evidence type="ECO:0000256" key="16">
    <source>
        <dbReference type="ARBA" id="ARBA00023180"/>
    </source>
</evidence>
<keyword evidence="5" id="KW-0812">Transmembrane</keyword>
<dbReference type="Pfam" id="PF13927">
    <property type="entry name" value="Ig_3"/>
    <property type="match status" value="1"/>
</dbReference>
<dbReference type="EC" id="2.7.10.1" evidence="2"/>
<proteinExistence type="predicted"/>
<dbReference type="SMART" id="SM00408">
    <property type="entry name" value="IGc2"/>
    <property type="match status" value="1"/>
</dbReference>
<dbReference type="PANTHER" id="PTHR19890:SF10">
    <property type="entry name" value="FIBROBLAST GROWTH FACTOR RECEPTOR-LIKE 1"/>
    <property type="match status" value="1"/>
</dbReference>
<evidence type="ECO:0000256" key="2">
    <source>
        <dbReference type="ARBA" id="ARBA00011902"/>
    </source>
</evidence>
<protein>
    <recommendedName>
        <fullName evidence="2">receptor protein-tyrosine kinase</fullName>
        <ecNumber evidence="2">2.7.10.1</ecNumber>
    </recommendedName>
</protein>
<evidence type="ECO:0000256" key="14">
    <source>
        <dbReference type="ARBA" id="ARBA00023157"/>
    </source>
</evidence>
<reference evidence="20" key="1">
    <citation type="submission" date="2019-08" db="EMBL/GenBank/DDBJ databases">
        <title>The improved chromosome-level genome for the pearl oyster Pinctada fucata martensii using PacBio sequencing and Hi-C.</title>
        <authorList>
            <person name="Zheng Z."/>
        </authorList>
    </citation>
    <scope>NUCLEOTIDE SEQUENCE</scope>
    <source>
        <strain evidence="20">ZZ-2019</strain>
        <tissue evidence="20">Adductor muscle</tissue>
    </source>
</reference>
<name>A0AA88Y1R8_PINIB</name>
<dbReference type="SMART" id="SM00409">
    <property type="entry name" value="IG"/>
    <property type="match status" value="1"/>
</dbReference>
<dbReference type="FunFam" id="2.60.40.10:FF:000020">
    <property type="entry name" value="Fibroblast growth factor receptor"/>
    <property type="match status" value="1"/>
</dbReference>
<evidence type="ECO:0000256" key="8">
    <source>
        <dbReference type="ARBA" id="ARBA00022741"/>
    </source>
</evidence>
<evidence type="ECO:0000256" key="3">
    <source>
        <dbReference type="ARBA" id="ARBA00022553"/>
    </source>
</evidence>
<keyword evidence="8" id="KW-0547">Nucleotide-binding</keyword>
<evidence type="ECO:0000256" key="15">
    <source>
        <dbReference type="ARBA" id="ARBA00023170"/>
    </source>
</evidence>
<keyword evidence="14" id="KW-1015">Disulfide bond</keyword>
<keyword evidence="17" id="KW-0393">Immunoglobulin domain</keyword>
<feature type="compositionally biased region" description="Basic and acidic residues" evidence="18">
    <location>
        <begin position="164"/>
        <end position="175"/>
    </location>
</feature>
<keyword evidence="13" id="KW-0829">Tyrosine-protein kinase</keyword>
<sequence>ISIISDRVLTKPVIRGPTNQTVTMGNNVTFECTVVMSRLQPRIQWVKHYKVNDSYMSPSGDPYIKLLQQSNFNVTDPEVLHLPDVTLDDAGWYTCLVSNSLGRSYQSAWLTVEVIHKNQFMTNMDNDHIPVHSTKSTIQKIRNRRHTKSGQNRNQSKQKQKPPPYEKKRTPDTRVRPGAQEE</sequence>
<dbReference type="InterPro" id="IPR013783">
    <property type="entry name" value="Ig-like_fold"/>
</dbReference>
<dbReference type="GO" id="GO:0004714">
    <property type="term" value="F:transmembrane receptor protein tyrosine kinase activity"/>
    <property type="evidence" value="ECO:0007669"/>
    <property type="project" value="UniProtKB-EC"/>
</dbReference>
<evidence type="ECO:0000256" key="12">
    <source>
        <dbReference type="ARBA" id="ARBA00023136"/>
    </source>
</evidence>
<keyword evidence="10" id="KW-0067">ATP-binding</keyword>
<dbReference type="InterPro" id="IPR003598">
    <property type="entry name" value="Ig_sub2"/>
</dbReference>
<evidence type="ECO:0000256" key="9">
    <source>
        <dbReference type="ARBA" id="ARBA00022777"/>
    </source>
</evidence>
<keyword evidence="9" id="KW-0418">Kinase</keyword>
<comment type="subcellular location">
    <subcellularLocation>
        <location evidence="1">Membrane</location>
        <topology evidence="1">Single-pass membrane protein</topology>
    </subcellularLocation>
</comment>
<evidence type="ECO:0000256" key="17">
    <source>
        <dbReference type="ARBA" id="ARBA00023319"/>
    </source>
</evidence>
<keyword evidence="21" id="KW-1185">Reference proteome</keyword>
<keyword evidence="6" id="KW-0732">Signal</keyword>
<dbReference type="PROSITE" id="PS50835">
    <property type="entry name" value="IG_LIKE"/>
    <property type="match status" value="1"/>
</dbReference>
<evidence type="ECO:0000256" key="6">
    <source>
        <dbReference type="ARBA" id="ARBA00022729"/>
    </source>
</evidence>
<dbReference type="InterPro" id="IPR003599">
    <property type="entry name" value="Ig_sub"/>
</dbReference>
<dbReference type="GO" id="GO:0005524">
    <property type="term" value="F:ATP binding"/>
    <property type="evidence" value="ECO:0007669"/>
    <property type="project" value="UniProtKB-KW"/>
</dbReference>
<dbReference type="EMBL" id="VSWD01000008">
    <property type="protein sequence ID" value="KAK3096034.1"/>
    <property type="molecule type" value="Genomic_DNA"/>
</dbReference>
<keyword evidence="15" id="KW-0675">Receptor</keyword>
<evidence type="ECO:0000259" key="19">
    <source>
        <dbReference type="PROSITE" id="PS50835"/>
    </source>
</evidence>
<evidence type="ECO:0000256" key="10">
    <source>
        <dbReference type="ARBA" id="ARBA00022840"/>
    </source>
</evidence>
<keyword evidence="16" id="KW-0325">Glycoprotein</keyword>
<keyword evidence="3" id="KW-0597">Phosphoprotein</keyword>
<dbReference type="GO" id="GO:0016020">
    <property type="term" value="C:membrane"/>
    <property type="evidence" value="ECO:0007669"/>
    <property type="project" value="UniProtKB-SubCell"/>
</dbReference>
<gene>
    <name evidence="20" type="ORF">FSP39_022223</name>
</gene>
<dbReference type="AlphaFoldDB" id="A0AA88Y1R8"/>
<dbReference type="Proteomes" id="UP001186944">
    <property type="component" value="Unassembled WGS sequence"/>
</dbReference>
<dbReference type="InterPro" id="IPR052615">
    <property type="entry name" value="FGFRL"/>
</dbReference>
<comment type="caution">
    <text evidence="20">The sequence shown here is derived from an EMBL/GenBank/DDBJ whole genome shotgun (WGS) entry which is preliminary data.</text>
</comment>
<organism evidence="20 21">
    <name type="scientific">Pinctada imbricata</name>
    <name type="common">Atlantic pearl-oyster</name>
    <name type="synonym">Pinctada martensii</name>
    <dbReference type="NCBI Taxonomy" id="66713"/>
    <lineage>
        <taxon>Eukaryota</taxon>
        <taxon>Metazoa</taxon>
        <taxon>Spiralia</taxon>
        <taxon>Lophotrochozoa</taxon>
        <taxon>Mollusca</taxon>
        <taxon>Bivalvia</taxon>
        <taxon>Autobranchia</taxon>
        <taxon>Pteriomorphia</taxon>
        <taxon>Pterioida</taxon>
        <taxon>Pterioidea</taxon>
        <taxon>Pteriidae</taxon>
        <taxon>Pinctada</taxon>
    </lineage>
</organism>
<keyword evidence="11" id="KW-1133">Transmembrane helix</keyword>
<dbReference type="Gene3D" id="2.60.40.10">
    <property type="entry name" value="Immunoglobulins"/>
    <property type="match status" value="1"/>
</dbReference>
<feature type="region of interest" description="Disordered" evidence="18">
    <location>
        <begin position="136"/>
        <end position="182"/>
    </location>
</feature>
<evidence type="ECO:0000256" key="1">
    <source>
        <dbReference type="ARBA" id="ARBA00004167"/>
    </source>
</evidence>